<protein>
    <submittedName>
        <fullName evidence="2">Uncharacterized protein</fullName>
    </submittedName>
</protein>
<sequence>MLDGKRNADDRNRTRKRGHDVTDSQPKTRKNEPKYIADKPPRSGSDILFLMERFTADRLFAGLRV</sequence>
<accession>A0A645ISW1</accession>
<evidence type="ECO:0000313" key="2">
    <source>
        <dbReference type="EMBL" id="MPN54471.1"/>
    </source>
</evidence>
<evidence type="ECO:0000256" key="1">
    <source>
        <dbReference type="SAM" id="MobiDB-lite"/>
    </source>
</evidence>
<feature type="compositionally biased region" description="Basic and acidic residues" evidence="1">
    <location>
        <begin position="1"/>
        <end position="12"/>
    </location>
</feature>
<organism evidence="2">
    <name type="scientific">bioreactor metagenome</name>
    <dbReference type="NCBI Taxonomy" id="1076179"/>
    <lineage>
        <taxon>unclassified sequences</taxon>
        <taxon>metagenomes</taxon>
        <taxon>ecological metagenomes</taxon>
    </lineage>
</organism>
<name>A0A645ISW1_9ZZZZ</name>
<dbReference type="EMBL" id="VSSQ01122729">
    <property type="protein sequence ID" value="MPN54471.1"/>
    <property type="molecule type" value="Genomic_DNA"/>
</dbReference>
<comment type="caution">
    <text evidence="2">The sequence shown here is derived from an EMBL/GenBank/DDBJ whole genome shotgun (WGS) entry which is preliminary data.</text>
</comment>
<proteinExistence type="predicted"/>
<dbReference type="AlphaFoldDB" id="A0A645ISW1"/>
<reference evidence="2" key="1">
    <citation type="submission" date="2019-08" db="EMBL/GenBank/DDBJ databases">
        <authorList>
            <person name="Kucharzyk K."/>
            <person name="Murdoch R.W."/>
            <person name="Higgins S."/>
            <person name="Loffler F."/>
        </authorList>
    </citation>
    <scope>NUCLEOTIDE SEQUENCE</scope>
</reference>
<gene>
    <name evidence="2" type="ORF">SDC9_202141</name>
</gene>
<feature type="compositionally biased region" description="Basic and acidic residues" evidence="1">
    <location>
        <begin position="29"/>
        <end position="41"/>
    </location>
</feature>
<feature type="region of interest" description="Disordered" evidence="1">
    <location>
        <begin position="1"/>
        <end position="44"/>
    </location>
</feature>